<accession>A0A016VMG0</accession>
<gene>
    <name evidence="1" type="primary">Acey_s0007.g3436</name>
    <name evidence="1" type="ORF">Y032_0007g3436</name>
</gene>
<reference evidence="2" key="1">
    <citation type="journal article" date="2015" name="Nat. Genet.">
        <title>The genome and transcriptome of the zoonotic hookworm Ancylostoma ceylanicum identify infection-specific gene families.</title>
        <authorList>
            <person name="Schwarz E.M."/>
            <person name="Hu Y."/>
            <person name="Antoshechkin I."/>
            <person name="Miller M.M."/>
            <person name="Sternberg P.W."/>
            <person name="Aroian R.V."/>
        </authorList>
    </citation>
    <scope>NUCLEOTIDE SEQUENCE</scope>
    <source>
        <strain evidence="2">HY135</strain>
    </source>
</reference>
<name>A0A016VMG0_9BILA</name>
<evidence type="ECO:0000313" key="1">
    <source>
        <dbReference type="EMBL" id="EYC28799.1"/>
    </source>
</evidence>
<organism evidence="1 2">
    <name type="scientific">Ancylostoma ceylanicum</name>
    <dbReference type="NCBI Taxonomy" id="53326"/>
    <lineage>
        <taxon>Eukaryota</taxon>
        <taxon>Metazoa</taxon>
        <taxon>Ecdysozoa</taxon>
        <taxon>Nematoda</taxon>
        <taxon>Chromadorea</taxon>
        <taxon>Rhabditida</taxon>
        <taxon>Rhabditina</taxon>
        <taxon>Rhabditomorpha</taxon>
        <taxon>Strongyloidea</taxon>
        <taxon>Ancylostomatidae</taxon>
        <taxon>Ancylostomatinae</taxon>
        <taxon>Ancylostoma</taxon>
    </lineage>
</organism>
<proteinExistence type="predicted"/>
<dbReference type="Proteomes" id="UP000024635">
    <property type="component" value="Unassembled WGS sequence"/>
</dbReference>
<dbReference type="AlphaFoldDB" id="A0A016VMG0"/>
<keyword evidence="2" id="KW-1185">Reference proteome</keyword>
<sequence length="75" mass="8607">MDMLQGIIKKIIKPFNLHAHRMKRTILYKSGLAPAEMILERCRIHLEDTRTGITPKLTTCHSPHVNIKASKIAIY</sequence>
<comment type="caution">
    <text evidence="1">The sequence shown here is derived from an EMBL/GenBank/DDBJ whole genome shotgun (WGS) entry which is preliminary data.</text>
</comment>
<evidence type="ECO:0000313" key="2">
    <source>
        <dbReference type="Proteomes" id="UP000024635"/>
    </source>
</evidence>
<dbReference type="EMBL" id="JARK01001343">
    <property type="protein sequence ID" value="EYC28799.1"/>
    <property type="molecule type" value="Genomic_DNA"/>
</dbReference>
<protein>
    <submittedName>
        <fullName evidence="1">Uncharacterized protein</fullName>
    </submittedName>
</protein>